<dbReference type="Pfam" id="PF04248">
    <property type="entry name" value="NTP_transf_9"/>
    <property type="match status" value="1"/>
</dbReference>
<protein>
    <recommendedName>
        <fullName evidence="2">DUF427 domain-containing protein</fullName>
    </recommendedName>
</protein>
<dbReference type="AlphaFoldDB" id="A0A6A6FB12"/>
<reference evidence="3" key="1">
    <citation type="journal article" date="2020" name="Stud. Mycol.">
        <title>101 Dothideomycetes genomes: a test case for predicting lifestyles and emergence of pathogens.</title>
        <authorList>
            <person name="Haridas S."/>
            <person name="Albert R."/>
            <person name="Binder M."/>
            <person name="Bloem J."/>
            <person name="Labutti K."/>
            <person name="Salamov A."/>
            <person name="Andreopoulos B."/>
            <person name="Baker S."/>
            <person name="Barry K."/>
            <person name="Bills G."/>
            <person name="Bluhm B."/>
            <person name="Cannon C."/>
            <person name="Castanera R."/>
            <person name="Culley D."/>
            <person name="Daum C."/>
            <person name="Ezra D."/>
            <person name="Gonzalez J."/>
            <person name="Henrissat B."/>
            <person name="Kuo A."/>
            <person name="Liang C."/>
            <person name="Lipzen A."/>
            <person name="Lutzoni F."/>
            <person name="Magnuson J."/>
            <person name="Mondo S."/>
            <person name="Nolan M."/>
            <person name="Ohm R."/>
            <person name="Pangilinan J."/>
            <person name="Park H.-J."/>
            <person name="Ramirez L."/>
            <person name="Alfaro M."/>
            <person name="Sun H."/>
            <person name="Tritt A."/>
            <person name="Yoshinaga Y."/>
            <person name="Zwiers L.-H."/>
            <person name="Turgeon B."/>
            <person name="Goodwin S."/>
            <person name="Spatafora J."/>
            <person name="Crous P."/>
            <person name="Grigoriev I."/>
        </authorList>
    </citation>
    <scope>NUCLEOTIDE SEQUENCE</scope>
    <source>
        <strain evidence="3">SCOH1-5</strain>
    </source>
</reference>
<dbReference type="InterPro" id="IPR038694">
    <property type="entry name" value="DUF427_sf"/>
</dbReference>
<dbReference type="PANTHER" id="PTHR43058">
    <property type="entry name" value="SLR0655 PROTEIN"/>
    <property type="match status" value="1"/>
</dbReference>
<organism evidence="3 4">
    <name type="scientific">Cercospora zeae-maydis SCOH1-5</name>
    <dbReference type="NCBI Taxonomy" id="717836"/>
    <lineage>
        <taxon>Eukaryota</taxon>
        <taxon>Fungi</taxon>
        <taxon>Dikarya</taxon>
        <taxon>Ascomycota</taxon>
        <taxon>Pezizomycotina</taxon>
        <taxon>Dothideomycetes</taxon>
        <taxon>Dothideomycetidae</taxon>
        <taxon>Mycosphaerellales</taxon>
        <taxon>Mycosphaerellaceae</taxon>
        <taxon>Cercospora</taxon>
    </lineage>
</organism>
<proteinExistence type="predicted"/>
<name>A0A6A6FB12_9PEZI</name>
<evidence type="ECO:0000313" key="3">
    <source>
        <dbReference type="EMBL" id="KAF2210630.1"/>
    </source>
</evidence>
<evidence type="ECO:0000259" key="2">
    <source>
        <dbReference type="Pfam" id="PF04248"/>
    </source>
</evidence>
<feature type="region of interest" description="Disordered" evidence="1">
    <location>
        <begin position="1"/>
        <end position="23"/>
    </location>
</feature>
<dbReference type="OrthoDB" id="18996at2759"/>
<feature type="domain" description="DUF427" evidence="2">
    <location>
        <begin position="30"/>
        <end position="107"/>
    </location>
</feature>
<evidence type="ECO:0000313" key="4">
    <source>
        <dbReference type="Proteomes" id="UP000799539"/>
    </source>
</evidence>
<evidence type="ECO:0000256" key="1">
    <source>
        <dbReference type="SAM" id="MobiDB-lite"/>
    </source>
</evidence>
<dbReference type="EMBL" id="ML992680">
    <property type="protein sequence ID" value="KAF2210630.1"/>
    <property type="molecule type" value="Genomic_DNA"/>
</dbReference>
<dbReference type="Gene3D" id="2.170.150.40">
    <property type="entry name" value="Domain of unknown function (DUF427)"/>
    <property type="match status" value="1"/>
</dbReference>
<gene>
    <name evidence="3" type="ORF">CERZMDRAFT_44811</name>
</gene>
<dbReference type="PANTHER" id="PTHR43058:SF1">
    <property type="entry name" value="DUF427 DOMAIN-CONTAINING PROTEIN"/>
    <property type="match status" value="1"/>
</dbReference>
<accession>A0A6A6FB12</accession>
<keyword evidence="4" id="KW-1185">Reference proteome</keyword>
<sequence>MSSTPNPSGKLNPRNFPRPPLCERTPRHLEVKWNGQTIADTREGYWVLETYHPPTYYLPPSSLKVPLSKNSRTSYCEWKGVASYYDLANPGDSKDVAKARIWVIPQPGDFYGGWTTSDIDTTHVKGAPGTRHW</sequence>
<dbReference type="Proteomes" id="UP000799539">
    <property type="component" value="Unassembled WGS sequence"/>
</dbReference>
<dbReference type="InterPro" id="IPR007361">
    <property type="entry name" value="DUF427"/>
</dbReference>